<accession>A0A090MYG0</accession>
<evidence type="ECO:0000259" key="2">
    <source>
        <dbReference type="Pfam" id="PF26081"/>
    </source>
</evidence>
<dbReference type="GeneID" id="36379484"/>
<dbReference type="AlphaFoldDB" id="A0A090MYG0"/>
<organism evidence="3">
    <name type="scientific">Strongyloides ratti</name>
    <name type="common">Parasitic roundworm</name>
    <dbReference type="NCBI Taxonomy" id="34506"/>
    <lineage>
        <taxon>Eukaryota</taxon>
        <taxon>Metazoa</taxon>
        <taxon>Ecdysozoa</taxon>
        <taxon>Nematoda</taxon>
        <taxon>Chromadorea</taxon>
        <taxon>Rhabditida</taxon>
        <taxon>Tylenchina</taxon>
        <taxon>Panagrolaimomorpha</taxon>
        <taxon>Strongyloidoidea</taxon>
        <taxon>Strongyloididae</taxon>
        <taxon>Strongyloides</taxon>
    </lineage>
</organism>
<dbReference type="WormBase" id="SRAE_2000178400">
    <property type="protein sequence ID" value="SRP00100"/>
    <property type="gene ID" value="WBGene00261990"/>
</dbReference>
<evidence type="ECO:0000313" key="6">
    <source>
        <dbReference type="WormBase" id="SRAE_2000178400"/>
    </source>
</evidence>
<name>A0A090MYG0_STRRB</name>
<evidence type="ECO:0000313" key="3">
    <source>
        <dbReference type="EMBL" id="CEF67119.1"/>
    </source>
</evidence>
<evidence type="ECO:0000313" key="4">
    <source>
        <dbReference type="Proteomes" id="UP000035682"/>
    </source>
</evidence>
<sequence>MDECEGHRSKKVNFIMSISKLQEEFVELQKEISAFQGLLNSAIDESEFSLEVVQHSTNSNVWDLKVRLDDIALLIAQEKKNAKRKCEIRQIADNVHKMLKKIEVEIKKAEIIESNEDSTLKELGEAYESLKEIEEEDLPKLQAEYSKLPITESEDDVRNEAFEEQVEMVRNLKNIQSSIINKIETTNMLDNLISSFNKKFHTTSEGLKNAQFDVIKITDIKNNDLLIMSRIVFEMKELIKETGIRTLDFIQKYEKKLDDITKSVDLKLAEVEKKIVNTVTKKLESPLKDINFENIEKDISLLPLQSSAYTDLIEKVKKAKAKLDLQRKTKEDLEIIVKTLKEINAFPKNPLPVNEHILTFKKKLNDLVEYLKPKTDAFVPTGDVKIDKDIEKQKQKVEETIVMIKKELEAKELEKANNDLVLKVVSDVVELLSESEKQPDNSNLLSSKEVFSKLKARIINKSNELNALKKKSFGDNLEKVINNNIKIIDEAMRNTDVILFNIEKCEKETIELQGEWNRTEEFADRAIEMANELIERYTNSPQLFEDASKDIETISFLIEEINGYVKVISQISDNFKNYNLDNSLFVEKLDNYKGVVIKLEELKIKVEKDVSRELNLIKMKKRLQDTLNQIVEKANILINKVKVDTC</sequence>
<reference evidence="3 4" key="1">
    <citation type="submission" date="2014-09" db="EMBL/GenBank/DDBJ databases">
        <authorList>
            <person name="Martin A.A."/>
        </authorList>
    </citation>
    <scope>NUCLEOTIDE SEQUENCE</scope>
    <source>
        <strain evidence="4">ED321</strain>
        <strain evidence="3">ED321 Heterogonic</strain>
    </source>
</reference>
<evidence type="ECO:0000256" key="1">
    <source>
        <dbReference type="SAM" id="Coils"/>
    </source>
</evidence>
<keyword evidence="1" id="KW-0175">Coiled coil</keyword>
<dbReference type="RefSeq" id="XP_024506319.1">
    <property type="nucleotide sequence ID" value="XM_024652776.1"/>
</dbReference>
<feature type="coiled-coil region" evidence="1">
    <location>
        <begin position="309"/>
        <end position="336"/>
    </location>
</feature>
<keyword evidence="4" id="KW-1185">Reference proteome</keyword>
<dbReference type="CTD" id="36379484"/>
<proteinExistence type="predicted"/>
<dbReference type="STRING" id="34506.A0A090MYG0"/>
<feature type="coiled-coil region" evidence="1">
    <location>
        <begin position="394"/>
        <end position="423"/>
    </location>
</feature>
<dbReference type="Pfam" id="PF26081">
    <property type="entry name" value="DUF8031"/>
    <property type="match status" value="1"/>
</dbReference>
<feature type="domain" description="DUF8031" evidence="2">
    <location>
        <begin position="5"/>
        <end position="87"/>
    </location>
</feature>
<dbReference type="EMBL" id="LN609529">
    <property type="protein sequence ID" value="CEF67119.1"/>
    <property type="molecule type" value="Genomic_DNA"/>
</dbReference>
<reference evidence="5" key="2">
    <citation type="submission" date="2020-12" db="UniProtKB">
        <authorList>
            <consortium name="WormBaseParasite"/>
        </authorList>
    </citation>
    <scope>IDENTIFICATION</scope>
</reference>
<dbReference type="Proteomes" id="UP000035682">
    <property type="component" value="Unplaced"/>
</dbReference>
<gene>
    <name evidence="3 5 6" type="ORF">SRAE_2000178400</name>
</gene>
<dbReference type="InterPro" id="IPR058344">
    <property type="entry name" value="DUF8031"/>
</dbReference>
<evidence type="ECO:0000313" key="5">
    <source>
        <dbReference type="WBParaSite" id="SRAE_2000178400.1"/>
    </source>
</evidence>
<dbReference type="WBParaSite" id="SRAE_2000178400.1">
    <property type="protein sequence ID" value="SRAE_2000178400.1"/>
    <property type="gene ID" value="WBGene00261990"/>
</dbReference>
<protein>
    <recommendedName>
        <fullName evidence="2">DUF8031 domain-containing protein</fullName>
    </recommendedName>
</protein>